<comment type="caution">
    <text evidence="5">The sequence shown here is derived from an EMBL/GenBank/DDBJ whole genome shotgun (WGS) entry which is preliminary data.</text>
</comment>
<protein>
    <submittedName>
        <fullName evidence="5">---NA</fullName>
    </submittedName>
</protein>
<evidence type="ECO:0000313" key="6">
    <source>
        <dbReference type="Proteomes" id="UP001152795"/>
    </source>
</evidence>
<gene>
    <name evidence="5" type="ORF">PACLA_8A005476</name>
</gene>
<proteinExistence type="predicted"/>
<dbReference type="Proteomes" id="UP001152795">
    <property type="component" value="Unassembled WGS sequence"/>
</dbReference>
<keyword evidence="4" id="KW-0472">Membrane</keyword>
<dbReference type="GO" id="GO:0016020">
    <property type="term" value="C:membrane"/>
    <property type="evidence" value="ECO:0007669"/>
    <property type="project" value="UniProtKB-SubCell"/>
</dbReference>
<reference evidence="5" key="1">
    <citation type="submission" date="2020-04" db="EMBL/GenBank/DDBJ databases">
        <authorList>
            <person name="Alioto T."/>
            <person name="Alioto T."/>
            <person name="Gomez Garrido J."/>
        </authorList>
    </citation>
    <scope>NUCLEOTIDE SEQUENCE</scope>
    <source>
        <strain evidence="5">A484AB</strain>
    </source>
</reference>
<dbReference type="InterPro" id="IPR008253">
    <property type="entry name" value="Marvel"/>
</dbReference>
<comment type="subcellular location">
    <subcellularLocation>
        <location evidence="1">Membrane</location>
        <topology evidence="1">Multi-pass membrane protein</topology>
    </subcellularLocation>
</comment>
<name>A0A6S7I4U7_PARCT</name>
<evidence type="ECO:0000256" key="1">
    <source>
        <dbReference type="ARBA" id="ARBA00004141"/>
    </source>
</evidence>
<evidence type="ECO:0000256" key="3">
    <source>
        <dbReference type="ARBA" id="ARBA00022989"/>
    </source>
</evidence>
<keyword evidence="6" id="KW-1185">Reference proteome</keyword>
<keyword evidence="2" id="KW-0812">Transmembrane</keyword>
<evidence type="ECO:0000313" key="5">
    <source>
        <dbReference type="EMBL" id="CAB4001362.1"/>
    </source>
</evidence>
<dbReference type="AlphaFoldDB" id="A0A6S7I4U7"/>
<accession>A0A6S7I4U7</accession>
<keyword evidence="3" id="KW-1133">Transmembrane helix</keyword>
<evidence type="ECO:0000256" key="2">
    <source>
        <dbReference type="ARBA" id="ARBA00022692"/>
    </source>
</evidence>
<sequence length="438" mass="48460">MQKNDDEIDEYDEGHFGRYEFYLYSTSLGVIIAILSLVALIAGQLEQKGGTLDSCNMTALKIVSMILKPVELVLLVTGMGLVAYHTKEYHDAVTVNDPSTDPYDVGQFGRYEFFMYTTGVGVGIAVLGFVCAFTGQLEKKHGALAASAVQAIWVLQLLVSTALLAKVLTTYKKEIGTGAAKISQCKFWDETKNRDYDHNCGQITGGVVCGFFAMVVFAVDTVISFMSYTKSSNAEARQEVFIFYYEQGYKSIKKLTGQLKFEKVLKMVYRKFSIVLKILEFISLTAATVVVIHGLKDIMHSQHKVKEISESGEDPNDLGEYARFKLFLFATGGGLLIVVAMIPILLTKVHEKGAGKHIVLTVHAIWALILLVSVALLTKTVDTLDTSRKDLRYESACDILHSCGYLIAGVICGFFATLLFIVDCVMYFLSIVSVNYRQ</sequence>
<dbReference type="EMBL" id="CACRXK020004065">
    <property type="protein sequence ID" value="CAB4001362.1"/>
    <property type="molecule type" value="Genomic_DNA"/>
</dbReference>
<organism evidence="5 6">
    <name type="scientific">Paramuricea clavata</name>
    <name type="common">Red gorgonian</name>
    <name type="synonym">Violescent sea-whip</name>
    <dbReference type="NCBI Taxonomy" id="317549"/>
    <lineage>
        <taxon>Eukaryota</taxon>
        <taxon>Metazoa</taxon>
        <taxon>Cnidaria</taxon>
        <taxon>Anthozoa</taxon>
        <taxon>Octocorallia</taxon>
        <taxon>Malacalcyonacea</taxon>
        <taxon>Plexauridae</taxon>
        <taxon>Paramuricea</taxon>
    </lineage>
</organism>
<dbReference type="Pfam" id="PF01284">
    <property type="entry name" value="MARVEL"/>
    <property type="match status" value="2"/>
</dbReference>
<evidence type="ECO:0000256" key="4">
    <source>
        <dbReference type="ARBA" id="ARBA00023136"/>
    </source>
</evidence>